<comment type="caution">
    <text evidence="1">The sequence shown here is derived from an EMBL/GenBank/DDBJ whole genome shotgun (WGS) entry which is preliminary data.</text>
</comment>
<name>A0A7J8UW65_9ROSI</name>
<organism evidence="1 2">
    <name type="scientific">Gossypium klotzschianum</name>
    <dbReference type="NCBI Taxonomy" id="34286"/>
    <lineage>
        <taxon>Eukaryota</taxon>
        <taxon>Viridiplantae</taxon>
        <taxon>Streptophyta</taxon>
        <taxon>Embryophyta</taxon>
        <taxon>Tracheophyta</taxon>
        <taxon>Spermatophyta</taxon>
        <taxon>Magnoliopsida</taxon>
        <taxon>eudicotyledons</taxon>
        <taxon>Gunneridae</taxon>
        <taxon>Pentapetalae</taxon>
        <taxon>rosids</taxon>
        <taxon>malvids</taxon>
        <taxon>Malvales</taxon>
        <taxon>Malvaceae</taxon>
        <taxon>Malvoideae</taxon>
        <taxon>Gossypium</taxon>
    </lineage>
</organism>
<protein>
    <submittedName>
        <fullName evidence="1">Uncharacterized protein</fullName>
    </submittedName>
</protein>
<dbReference type="Proteomes" id="UP000593573">
    <property type="component" value="Unassembled WGS sequence"/>
</dbReference>
<gene>
    <name evidence="1" type="ORF">Goklo_021535</name>
</gene>
<proteinExistence type="predicted"/>
<dbReference type="EMBL" id="JABFAB010000007">
    <property type="protein sequence ID" value="MBA0654552.1"/>
    <property type="molecule type" value="Genomic_DNA"/>
</dbReference>
<sequence length="27" mass="2937">MLSFLDLSGTALKELPSSLTILLVFNN</sequence>
<keyword evidence="2" id="KW-1185">Reference proteome</keyword>
<reference evidence="1 2" key="1">
    <citation type="journal article" date="2019" name="Genome Biol. Evol.">
        <title>Insights into the evolution of the New World diploid cottons (Gossypium, subgenus Houzingenia) based on genome sequencing.</title>
        <authorList>
            <person name="Grover C.E."/>
            <person name="Arick M.A. 2nd"/>
            <person name="Thrash A."/>
            <person name="Conover J.L."/>
            <person name="Sanders W.S."/>
            <person name="Peterson D.G."/>
            <person name="Frelichowski J.E."/>
            <person name="Scheffler J.A."/>
            <person name="Scheffler B.E."/>
            <person name="Wendel J.F."/>
        </authorList>
    </citation>
    <scope>NUCLEOTIDE SEQUENCE [LARGE SCALE GENOMIC DNA]</scope>
    <source>
        <strain evidence="1">57</strain>
        <tissue evidence="1">Leaf</tissue>
    </source>
</reference>
<evidence type="ECO:0000313" key="1">
    <source>
        <dbReference type="EMBL" id="MBA0654552.1"/>
    </source>
</evidence>
<evidence type="ECO:0000313" key="2">
    <source>
        <dbReference type="Proteomes" id="UP000593573"/>
    </source>
</evidence>
<dbReference type="AlphaFoldDB" id="A0A7J8UW65"/>
<accession>A0A7J8UW65</accession>
<dbReference type="OrthoDB" id="1000048at2759"/>